<dbReference type="InterPro" id="IPR001789">
    <property type="entry name" value="Sig_transdc_resp-reg_receiver"/>
</dbReference>
<dbReference type="EMBL" id="BBWU01000028">
    <property type="protein sequence ID" value="GAO39267.1"/>
    <property type="molecule type" value="Genomic_DNA"/>
</dbReference>
<gene>
    <name evidence="4" type="ORF">SCH01S_28_01280</name>
</gene>
<dbReference type="SUPFAM" id="SSF52172">
    <property type="entry name" value="CheY-like"/>
    <property type="match status" value="1"/>
</dbReference>
<feature type="domain" description="HTH LytTR-type" evidence="3">
    <location>
        <begin position="151"/>
        <end position="255"/>
    </location>
</feature>
<keyword evidence="5" id="KW-1185">Reference proteome</keyword>
<feature type="domain" description="Response regulatory" evidence="2">
    <location>
        <begin position="3"/>
        <end position="115"/>
    </location>
</feature>
<dbReference type="Proteomes" id="UP000033202">
    <property type="component" value="Unassembled WGS sequence"/>
</dbReference>
<dbReference type="PANTHER" id="PTHR37299:SF1">
    <property type="entry name" value="STAGE 0 SPORULATION PROTEIN A HOMOLOG"/>
    <property type="match status" value="1"/>
</dbReference>
<name>A0A0E9MN99_9SPHN</name>
<dbReference type="InterPro" id="IPR046947">
    <property type="entry name" value="LytR-like"/>
</dbReference>
<dbReference type="Pfam" id="PF04397">
    <property type="entry name" value="LytTR"/>
    <property type="match status" value="1"/>
</dbReference>
<evidence type="ECO:0000313" key="4">
    <source>
        <dbReference type="EMBL" id="GAO39267.1"/>
    </source>
</evidence>
<sequence length="256" mass="28832">MIRALILDDEPLARRRIRRALATVDRIAVVGEAGNIREGRALIAEHAPNLLLLDVQMPNGSGFDLLAELEGSAPAIVFVTAFDQYAIAAFEAHAVDYVLKPVAFDRLALAVERARGVIARQEQEQQLTELRTVVAALRGELRERADADACFWVTSRGETFRVPAIDIVWIQAERDYVRLHTGQRSFLYHESLAAMTERLDPASFIRVHRSAVIHRRRLHSFRRGPFASLTAVLDDGTEVRVGRTYERVIRSALRED</sequence>
<dbReference type="Gene3D" id="3.40.50.2300">
    <property type="match status" value="1"/>
</dbReference>
<organism evidence="4 5">
    <name type="scientific">Sphingomonas changbaiensis NBRC 104936</name>
    <dbReference type="NCBI Taxonomy" id="1219043"/>
    <lineage>
        <taxon>Bacteria</taxon>
        <taxon>Pseudomonadati</taxon>
        <taxon>Pseudomonadota</taxon>
        <taxon>Alphaproteobacteria</taxon>
        <taxon>Sphingomonadales</taxon>
        <taxon>Sphingomonadaceae</taxon>
        <taxon>Sphingomonas</taxon>
    </lineage>
</organism>
<dbReference type="GO" id="GO:0003677">
    <property type="term" value="F:DNA binding"/>
    <property type="evidence" value="ECO:0007669"/>
    <property type="project" value="InterPro"/>
</dbReference>
<accession>A0A0E9MN99</accession>
<dbReference type="OrthoDB" id="9786101at2"/>
<comment type="caution">
    <text evidence="4">The sequence shown here is derived from an EMBL/GenBank/DDBJ whole genome shotgun (WGS) entry which is preliminary data.</text>
</comment>
<keyword evidence="1" id="KW-0597">Phosphoprotein</keyword>
<dbReference type="SMART" id="SM00850">
    <property type="entry name" value="LytTR"/>
    <property type="match status" value="1"/>
</dbReference>
<protein>
    <submittedName>
        <fullName evidence="4">Putative two-component response regulator</fullName>
    </submittedName>
</protein>
<dbReference type="STRING" id="1219043.SCH01S_28_01280"/>
<feature type="modified residue" description="4-aspartylphosphate" evidence="1">
    <location>
        <position position="54"/>
    </location>
</feature>
<proteinExistence type="predicted"/>
<evidence type="ECO:0000313" key="5">
    <source>
        <dbReference type="Proteomes" id="UP000033202"/>
    </source>
</evidence>
<dbReference type="SMART" id="SM00448">
    <property type="entry name" value="REC"/>
    <property type="match status" value="1"/>
</dbReference>
<dbReference type="InterPro" id="IPR011006">
    <property type="entry name" value="CheY-like_superfamily"/>
</dbReference>
<dbReference type="GO" id="GO:0000156">
    <property type="term" value="F:phosphorelay response regulator activity"/>
    <property type="evidence" value="ECO:0007669"/>
    <property type="project" value="InterPro"/>
</dbReference>
<dbReference type="RefSeq" id="WP_046348077.1">
    <property type="nucleotide sequence ID" value="NZ_BBWU01000028.1"/>
</dbReference>
<evidence type="ECO:0000259" key="2">
    <source>
        <dbReference type="PROSITE" id="PS50110"/>
    </source>
</evidence>
<dbReference type="AlphaFoldDB" id="A0A0E9MN99"/>
<dbReference type="Pfam" id="PF00072">
    <property type="entry name" value="Response_reg"/>
    <property type="match status" value="1"/>
</dbReference>
<dbReference type="InterPro" id="IPR007492">
    <property type="entry name" value="LytTR_DNA-bd_dom"/>
</dbReference>
<reference evidence="4 5" key="1">
    <citation type="submission" date="2015-04" db="EMBL/GenBank/DDBJ databases">
        <title>Whole genome shotgun sequence of Sphingomonas changbaiensis NBRC 104936.</title>
        <authorList>
            <person name="Katano-Makiyama Y."/>
            <person name="Hosoyama A."/>
            <person name="Hashimoto M."/>
            <person name="Noguchi M."/>
            <person name="Tsuchikane K."/>
            <person name="Ohji S."/>
            <person name="Yamazoe A."/>
            <person name="Ichikawa N."/>
            <person name="Kimura A."/>
            <person name="Fujita N."/>
        </authorList>
    </citation>
    <scope>NUCLEOTIDE SEQUENCE [LARGE SCALE GENOMIC DNA]</scope>
    <source>
        <strain evidence="4 5">NBRC 104936</strain>
    </source>
</reference>
<dbReference type="PROSITE" id="PS50930">
    <property type="entry name" value="HTH_LYTTR"/>
    <property type="match status" value="1"/>
</dbReference>
<evidence type="ECO:0000256" key="1">
    <source>
        <dbReference type="PROSITE-ProRule" id="PRU00169"/>
    </source>
</evidence>
<evidence type="ECO:0000259" key="3">
    <source>
        <dbReference type="PROSITE" id="PS50930"/>
    </source>
</evidence>
<dbReference type="Gene3D" id="2.40.50.1020">
    <property type="entry name" value="LytTr DNA-binding domain"/>
    <property type="match status" value="1"/>
</dbReference>
<dbReference type="PROSITE" id="PS50110">
    <property type="entry name" value="RESPONSE_REGULATORY"/>
    <property type="match status" value="1"/>
</dbReference>
<dbReference type="PANTHER" id="PTHR37299">
    <property type="entry name" value="TRANSCRIPTIONAL REGULATOR-RELATED"/>
    <property type="match status" value="1"/>
</dbReference>